<dbReference type="GO" id="GO:0008483">
    <property type="term" value="F:transaminase activity"/>
    <property type="evidence" value="ECO:0007669"/>
    <property type="project" value="UniProtKB-KW"/>
</dbReference>
<evidence type="ECO:0000256" key="3">
    <source>
        <dbReference type="ARBA" id="ARBA00022898"/>
    </source>
</evidence>
<evidence type="ECO:0000313" key="6">
    <source>
        <dbReference type="EMBL" id="NMM47205.1"/>
    </source>
</evidence>
<evidence type="ECO:0000256" key="4">
    <source>
        <dbReference type="PIRSR" id="PIRSR001434-2"/>
    </source>
</evidence>
<dbReference type="InterPro" id="IPR015421">
    <property type="entry name" value="PyrdxlP-dep_Trfase_major"/>
</dbReference>
<keyword evidence="6" id="KW-0808">Transferase</keyword>
<dbReference type="RefSeq" id="WP_169677814.1">
    <property type="nucleotide sequence ID" value="NZ_JABBNU010000001.1"/>
</dbReference>
<dbReference type="InterPro" id="IPR000277">
    <property type="entry name" value="Cys/Met-Metab_PyrdxlP-dep_enz"/>
</dbReference>
<reference evidence="6 7" key="1">
    <citation type="submission" date="2020-04" db="EMBL/GenBank/DDBJ databases">
        <title>Flammeovirgaceae bacterium KN852 isolated from deep sea.</title>
        <authorList>
            <person name="Zhang D.-C."/>
        </authorList>
    </citation>
    <scope>NUCLEOTIDE SEQUENCE [LARGE SCALE GENOMIC DNA]</scope>
    <source>
        <strain evidence="6 7">KN852</strain>
    </source>
</reference>
<keyword evidence="6" id="KW-0032">Aminotransferase</keyword>
<dbReference type="Pfam" id="PF01053">
    <property type="entry name" value="Cys_Met_Meta_PP"/>
    <property type="match status" value="1"/>
</dbReference>
<dbReference type="PIRSF" id="PIRSF001434">
    <property type="entry name" value="CGS"/>
    <property type="match status" value="1"/>
</dbReference>
<comment type="caution">
    <text evidence="6">The sequence shown here is derived from an EMBL/GenBank/DDBJ whole genome shotgun (WGS) entry which is preliminary data.</text>
</comment>
<proteinExistence type="inferred from homology"/>
<feature type="modified residue" description="N6-(pyridoxal phosphate)lysine" evidence="4">
    <location>
        <position position="201"/>
    </location>
</feature>
<keyword evidence="7" id="KW-1185">Reference proteome</keyword>
<accession>A0A848IV94</accession>
<dbReference type="InterPro" id="IPR015422">
    <property type="entry name" value="PyrdxlP-dep_Trfase_small"/>
</dbReference>
<dbReference type="Gene3D" id="3.90.1150.10">
    <property type="entry name" value="Aspartate Aminotransferase, domain 1"/>
    <property type="match status" value="1"/>
</dbReference>
<dbReference type="CDD" id="cd00614">
    <property type="entry name" value="CGS_like"/>
    <property type="match status" value="1"/>
</dbReference>
<dbReference type="Gene3D" id="3.40.640.10">
    <property type="entry name" value="Type I PLP-dependent aspartate aminotransferase-like (Major domain)"/>
    <property type="match status" value="1"/>
</dbReference>
<gene>
    <name evidence="6" type="ORF">HH304_02265</name>
</gene>
<dbReference type="PANTHER" id="PTHR11808:SF15">
    <property type="entry name" value="CYSTATHIONINE GAMMA-LYASE"/>
    <property type="match status" value="1"/>
</dbReference>
<dbReference type="GO" id="GO:0030170">
    <property type="term" value="F:pyridoxal phosphate binding"/>
    <property type="evidence" value="ECO:0007669"/>
    <property type="project" value="InterPro"/>
</dbReference>
<name>A0A848IV94_9BACT</name>
<dbReference type="EMBL" id="JABBNU010000001">
    <property type="protein sequence ID" value="NMM47205.1"/>
    <property type="molecule type" value="Genomic_DNA"/>
</dbReference>
<dbReference type="GO" id="GO:0019343">
    <property type="term" value="P:cysteine biosynthetic process via cystathionine"/>
    <property type="evidence" value="ECO:0007669"/>
    <property type="project" value="TreeGrafter"/>
</dbReference>
<keyword evidence="3 4" id="KW-0663">Pyridoxal phosphate</keyword>
<dbReference type="PANTHER" id="PTHR11808">
    <property type="entry name" value="TRANS-SULFURATION ENZYME FAMILY MEMBER"/>
    <property type="match status" value="1"/>
</dbReference>
<dbReference type="GO" id="GO:0004123">
    <property type="term" value="F:cystathionine gamma-lyase activity"/>
    <property type="evidence" value="ECO:0007669"/>
    <property type="project" value="TreeGrafter"/>
</dbReference>
<dbReference type="InterPro" id="IPR054542">
    <property type="entry name" value="Cys_met_metab_PP"/>
</dbReference>
<sequence length="377" mass="41409">MSDNKYAFETRAIKSVEPSGEKVTPVASPIYLSTTYLRNEDGSYNSDFVYSRTSNPNRNKLEEACALLEGGKEGFAFSSGMAAIEAVFKCLKSGDHVIIPDDAYFAVFKLLKEVFSRWGLEFTQVDMSDLNQVRSALKKNTKMIWLESPSNPLLKISDISEIAKIAKGKGIWVAVDNTWPTPVLQNPLKLGADIVIHSTTKYFGGHSDVLGGVVIINEEKELSELLHNIQNLGGGVLSPFDSWLTARGIQTMHLRVTKQCDSAFELAKFLSGHRAIDKVFYPGLKEHSGHEIAKKQMPNGFGAMLSILVKGGSKEAIALSNELELFSTATSLGGVESLIEHRKSVEGPDSSTPENLLRISVGLENIDDLCNDFHRIL</sequence>
<dbReference type="InterPro" id="IPR015424">
    <property type="entry name" value="PyrdxlP-dep_Trfase"/>
</dbReference>
<dbReference type="GO" id="GO:0005737">
    <property type="term" value="C:cytoplasm"/>
    <property type="evidence" value="ECO:0007669"/>
    <property type="project" value="TreeGrafter"/>
</dbReference>
<dbReference type="PROSITE" id="PS00868">
    <property type="entry name" value="CYS_MET_METAB_PP"/>
    <property type="match status" value="1"/>
</dbReference>
<dbReference type="GO" id="GO:0019346">
    <property type="term" value="P:transsulfuration"/>
    <property type="evidence" value="ECO:0007669"/>
    <property type="project" value="InterPro"/>
</dbReference>
<comment type="cofactor">
    <cofactor evidence="1 5">
        <name>pyridoxal 5'-phosphate</name>
        <dbReference type="ChEBI" id="CHEBI:597326"/>
    </cofactor>
</comment>
<evidence type="ECO:0000256" key="2">
    <source>
        <dbReference type="ARBA" id="ARBA00009077"/>
    </source>
</evidence>
<dbReference type="AlphaFoldDB" id="A0A848IV94"/>
<evidence type="ECO:0000256" key="5">
    <source>
        <dbReference type="RuleBase" id="RU362118"/>
    </source>
</evidence>
<comment type="similarity">
    <text evidence="2 5">Belongs to the trans-sulfuration enzymes family.</text>
</comment>
<dbReference type="FunFam" id="3.40.640.10:FF:000009">
    <property type="entry name" value="Cystathionine gamma-synthase homolog"/>
    <property type="match status" value="1"/>
</dbReference>
<dbReference type="SUPFAM" id="SSF53383">
    <property type="entry name" value="PLP-dependent transferases"/>
    <property type="match status" value="1"/>
</dbReference>
<organism evidence="6 7">
    <name type="scientific">Marinigracilibium pacificum</name>
    <dbReference type="NCBI Taxonomy" id="2729599"/>
    <lineage>
        <taxon>Bacteria</taxon>
        <taxon>Pseudomonadati</taxon>
        <taxon>Bacteroidota</taxon>
        <taxon>Cytophagia</taxon>
        <taxon>Cytophagales</taxon>
        <taxon>Flammeovirgaceae</taxon>
        <taxon>Marinigracilibium</taxon>
    </lineage>
</organism>
<evidence type="ECO:0000313" key="7">
    <source>
        <dbReference type="Proteomes" id="UP000559010"/>
    </source>
</evidence>
<dbReference type="GO" id="GO:0003962">
    <property type="term" value="F:cystathionine gamma-synthase activity"/>
    <property type="evidence" value="ECO:0007669"/>
    <property type="project" value="TreeGrafter"/>
</dbReference>
<evidence type="ECO:0000256" key="1">
    <source>
        <dbReference type="ARBA" id="ARBA00001933"/>
    </source>
</evidence>
<protein>
    <submittedName>
        <fullName evidence="6">Aminotransferase class I/II-fold pyridoxal phosphate-dependent enzyme</fullName>
    </submittedName>
</protein>
<dbReference type="Proteomes" id="UP000559010">
    <property type="component" value="Unassembled WGS sequence"/>
</dbReference>